<dbReference type="SUPFAM" id="SSF52540">
    <property type="entry name" value="P-loop containing nucleoside triphosphate hydrolases"/>
    <property type="match status" value="1"/>
</dbReference>
<comment type="caution">
    <text evidence="2">The sequence shown here is derived from an EMBL/GenBank/DDBJ whole genome shotgun (WGS) entry which is preliminary data.</text>
</comment>
<accession>A0A8I1G8Z9</accession>
<dbReference type="EMBL" id="JAELXN010000232">
    <property type="protein sequence ID" value="MBJ6599047.1"/>
    <property type="molecule type" value="Genomic_DNA"/>
</dbReference>
<dbReference type="GO" id="GO:0004386">
    <property type="term" value="F:helicase activity"/>
    <property type="evidence" value="ECO:0007669"/>
    <property type="project" value="UniProtKB-KW"/>
</dbReference>
<dbReference type="AlphaFoldDB" id="A0A8I1G8Z9"/>
<evidence type="ECO:0000313" key="3">
    <source>
        <dbReference type="Proteomes" id="UP000641429"/>
    </source>
</evidence>
<keyword evidence="2" id="KW-0378">Hydrolase</keyword>
<protein>
    <submittedName>
        <fullName evidence="2">Helicase</fullName>
    </submittedName>
</protein>
<dbReference type="InterPro" id="IPR047187">
    <property type="entry name" value="SF1_C_Upf1"/>
</dbReference>
<dbReference type="PANTHER" id="PTHR10887:SF495">
    <property type="entry name" value="HELICASE SENATAXIN ISOFORM X1-RELATED"/>
    <property type="match status" value="1"/>
</dbReference>
<keyword evidence="2" id="KW-0347">Helicase</keyword>
<keyword evidence="2" id="KW-0547">Nucleotide-binding</keyword>
<dbReference type="PANTHER" id="PTHR10887">
    <property type="entry name" value="DNA2/NAM7 HELICASE FAMILY"/>
    <property type="match status" value="1"/>
</dbReference>
<dbReference type="CDD" id="cd18808">
    <property type="entry name" value="SF1_C_Upf1"/>
    <property type="match status" value="1"/>
</dbReference>
<feature type="non-terminal residue" evidence="2">
    <location>
        <position position="164"/>
    </location>
</feature>
<dbReference type="InterPro" id="IPR045055">
    <property type="entry name" value="DNA2/NAM7-like"/>
</dbReference>
<dbReference type="InterPro" id="IPR041679">
    <property type="entry name" value="DNA2/NAM7-like_C"/>
</dbReference>
<name>A0A8I1G8Z9_ENTAS</name>
<sequence length="164" mass="18420">LKEESHLTNTPALVWISQPDVQKTKGNRAGEHTPIWSNESECKAIIDILKDLDKNSNPTKKIKLAILSPYSNQVKLISKHIEIEKKKNQFKTLLNNYIPPDDNDGYCLTVDSFQGGEADIVLISLVRNNGKSTIKSALGFLSDQRRINVLLSRAKYKLIIVGSY</sequence>
<gene>
    <name evidence="2" type="ORF">JGT27_25620</name>
</gene>
<keyword evidence="2" id="KW-0067">ATP-binding</keyword>
<dbReference type="Gene3D" id="3.40.50.300">
    <property type="entry name" value="P-loop containing nucleotide triphosphate hydrolases"/>
    <property type="match status" value="1"/>
</dbReference>
<reference evidence="2" key="1">
    <citation type="submission" date="2020-12" db="EMBL/GenBank/DDBJ databases">
        <title>Molecular epidemiology of VIM- metallo-b-lactamase-producing Enterobacter cloacae complex isolated in France between 2015 and 2018.</title>
        <authorList>
            <person name="Emeraud C."/>
            <person name="Petit C."/>
            <person name="Bonnin R."/>
            <person name="Naas T."/>
            <person name="Dortet L."/>
        </authorList>
    </citation>
    <scope>NUCLEOTIDE SEQUENCE</scope>
    <source>
        <strain evidence="2">170C2</strain>
    </source>
</reference>
<dbReference type="Proteomes" id="UP000641429">
    <property type="component" value="Unassembled WGS sequence"/>
</dbReference>
<dbReference type="RefSeq" id="WP_233173082.1">
    <property type="nucleotide sequence ID" value="NZ_JAELXN010000232.1"/>
</dbReference>
<dbReference type="Pfam" id="PF13087">
    <property type="entry name" value="AAA_12"/>
    <property type="match status" value="1"/>
</dbReference>
<evidence type="ECO:0000259" key="1">
    <source>
        <dbReference type="Pfam" id="PF13087"/>
    </source>
</evidence>
<organism evidence="2 3">
    <name type="scientific">Enterobacter asburiae</name>
    <dbReference type="NCBI Taxonomy" id="61645"/>
    <lineage>
        <taxon>Bacteria</taxon>
        <taxon>Pseudomonadati</taxon>
        <taxon>Pseudomonadota</taxon>
        <taxon>Gammaproteobacteria</taxon>
        <taxon>Enterobacterales</taxon>
        <taxon>Enterobacteriaceae</taxon>
        <taxon>Enterobacter</taxon>
        <taxon>Enterobacter cloacae complex</taxon>
    </lineage>
</organism>
<feature type="domain" description="DNA2/NAM7 helicase-like C-terminal" evidence="1">
    <location>
        <begin position="13"/>
        <end position="163"/>
    </location>
</feature>
<proteinExistence type="predicted"/>
<evidence type="ECO:0000313" key="2">
    <source>
        <dbReference type="EMBL" id="MBJ6599047.1"/>
    </source>
</evidence>
<feature type="non-terminal residue" evidence="2">
    <location>
        <position position="1"/>
    </location>
</feature>
<dbReference type="InterPro" id="IPR027417">
    <property type="entry name" value="P-loop_NTPase"/>
</dbReference>